<proteinExistence type="predicted"/>
<dbReference type="AlphaFoldDB" id="W4IJG9"/>
<keyword evidence="1" id="KW-0472">Membrane</keyword>
<name>W4IJG9_PLAFA</name>
<sequence>MFNNNVLYPHIYFYVKEKDYYKLLYSYYYIIIENIIHIRKKKKKKDIINIYKIFPHICIIIIYFLKQNLHPLRTIKKEKKKKN</sequence>
<reference evidence="2 3" key="2">
    <citation type="submission" date="2013-02" db="EMBL/GenBank/DDBJ databases">
        <title>The Genome Sequence of Plasmodium falciparum NF135/5.C10.</title>
        <authorList>
            <consortium name="The Broad Institute Genome Sequencing Platform"/>
            <consortium name="The Broad Institute Genome Sequencing Center for Infectious Disease"/>
            <person name="Neafsey D."/>
            <person name="Cheeseman I."/>
            <person name="Volkman S."/>
            <person name="Adams J."/>
            <person name="Walker B."/>
            <person name="Young S.K."/>
            <person name="Zeng Q."/>
            <person name="Gargeya S."/>
            <person name="Fitzgerald M."/>
            <person name="Haas B."/>
            <person name="Abouelleil A."/>
            <person name="Alvarado L."/>
            <person name="Arachchi H.M."/>
            <person name="Berlin A.M."/>
            <person name="Chapman S.B."/>
            <person name="Dewar J."/>
            <person name="Goldberg J."/>
            <person name="Griggs A."/>
            <person name="Gujja S."/>
            <person name="Hansen M."/>
            <person name="Howarth C."/>
            <person name="Imamovic A."/>
            <person name="Larimer J."/>
            <person name="McCowan C."/>
            <person name="Murphy C."/>
            <person name="Neiman D."/>
            <person name="Pearson M."/>
            <person name="Priest M."/>
            <person name="Roberts A."/>
            <person name="Saif S."/>
            <person name="Shea T."/>
            <person name="Sisk P."/>
            <person name="Sykes S."/>
            <person name="Wortman J."/>
            <person name="Nusbaum C."/>
            <person name="Birren B."/>
        </authorList>
    </citation>
    <scope>NUCLEOTIDE SEQUENCE [LARGE SCALE GENOMIC DNA]</scope>
    <source>
        <strain evidence="2 3">NF135/5.C10</strain>
    </source>
</reference>
<protein>
    <submittedName>
        <fullName evidence="2">Uncharacterized protein</fullName>
    </submittedName>
</protein>
<keyword evidence="1" id="KW-0812">Transmembrane</keyword>
<keyword evidence="1" id="KW-1133">Transmembrane helix</keyword>
<gene>
    <name evidence="2" type="ORF">PFNF135_02159</name>
</gene>
<evidence type="ECO:0000313" key="2">
    <source>
        <dbReference type="EMBL" id="ETW43245.1"/>
    </source>
</evidence>
<feature type="transmembrane region" description="Helical" evidence="1">
    <location>
        <begin position="20"/>
        <end position="36"/>
    </location>
</feature>
<reference evidence="2 3" key="1">
    <citation type="submission" date="2013-02" db="EMBL/GenBank/DDBJ databases">
        <title>The Genome Annotation of Plasmodium falciparum NF135/5.C10.</title>
        <authorList>
            <consortium name="The Broad Institute Genome Sequencing Platform"/>
            <consortium name="The Broad Institute Genome Sequencing Center for Infectious Disease"/>
            <person name="Neafsey D."/>
            <person name="Hoffman S."/>
            <person name="Volkman S."/>
            <person name="Rosenthal P."/>
            <person name="Walker B."/>
            <person name="Young S.K."/>
            <person name="Zeng Q."/>
            <person name="Gargeya S."/>
            <person name="Fitzgerald M."/>
            <person name="Haas B."/>
            <person name="Abouelleil A."/>
            <person name="Allen A.W."/>
            <person name="Alvarado L."/>
            <person name="Arachchi H.M."/>
            <person name="Berlin A.M."/>
            <person name="Chapman S.B."/>
            <person name="Gainer-Dewar J."/>
            <person name="Goldberg J."/>
            <person name="Griggs A."/>
            <person name="Gujja S."/>
            <person name="Hansen M."/>
            <person name="Howarth C."/>
            <person name="Imamovic A."/>
            <person name="Ireland A."/>
            <person name="Larimer J."/>
            <person name="McCowan C."/>
            <person name="Murphy C."/>
            <person name="Pearson M."/>
            <person name="Poon T.W."/>
            <person name="Priest M."/>
            <person name="Roberts A."/>
            <person name="Saif S."/>
            <person name="Shea T."/>
            <person name="Sisk P."/>
            <person name="Sykes S."/>
            <person name="Wortman J."/>
            <person name="Nusbaum C."/>
            <person name="Birren B."/>
        </authorList>
    </citation>
    <scope>NUCLEOTIDE SEQUENCE [LARGE SCALE GENOMIC DNA]</scope>
    <source>
        <strain evidence="2 3">NF135/5.C10</strain>
    </source>
</reference>
<dbReference type="Proteomes" id="UP000019114">
    <property type="component" value="Unassembled WGS sequence"/>
</dbReference>
<accession>W4IJG9</accession>
<feature type="transmembrane region" description="Helical" evidence="1">
    <location>
        <begin position="48"/>
        <end position="65"/>
    </location>
</feature>
<evidence type="ECO:0000313" key="3">
    <source>
        <dbReference type="Proteomes" id="UP000019114"/>
    </source>
</evidence>
<organism evidence="2 3">
    <name type="scientific">Plasmodium falciparum NF135/5.C10</name>
    <dbReference type="NCBI Taxonomy" id="1036726"/>
    <lineage>
        <taxon>Eukaryota</taxon>
        <taxon>Sar</taxon>
        <taxon>Alveolata</taxon>
        <taxon>Apicomplexa</taxon>
        <taxon>Aconoidasida</taxon>
        <taxon>Haemosporida</taxon>
        <taxon>Plasmodiidae</taxon>
        <taxon>Plasmodium</taxon>
        <taxon>Plasmodium (Laverania)</taxon>
    </lineage>
</organism>
<dbReference type="EMBL" id="KI926044">
    <property type="protein sequence ID" value="ETW43245.1"/>
    <property type="molecule type" value="Genomic_DNA"/>
</dbReference>
<evidence type="ECO:0000256" key="1">
    <source>
        <dbReference type="SAM" id="Phobius"/>
    </source>
</evidence>